<evidence type="ECO:0000313" key="8">
    <source>
        <dbReference type="EMBL" id="MCT2593684.1"/>
    </source>
</evidence>
<dbReference type="InterPro" id="IPR027791">
    <property type="entry name" value="Galactosyl_T_C"/>
</dbReference>
<feature type="domain" description="Galactosyltransferase C-terminal" evidence="6">
    <location>
        <begin position="165"/>
        <end position="207"/>
    </location>
</feature>
<dbReference type="GO" id="GO:0016757">
    <property type="term" value="F:glycosyltransferase activity"/>
    <property type="evidence" value="ECO:0007669"/>
    <property type="project" value="UniProtKB-KW"/>
</dbReference>
<dbReference type="EC" id="2.4.-.-" evidence="7"/>
<evidence type="ECO:0000313" key="9">
    <source>
        <dbReference type="Proteomes" id="UP001156389"/>
    </source>
</evidence>
<dbReference type="EMBL" id="JAJAGO010000012">
    <property type="protein sequence ID" value="MCT2592951.1"/>
    <property type="molecule type" value="Genomic_DNA"/>
</dbReference>
<dbReference type="SUPFAM" id="SSF53448">
    <property type="entry name" value="Nucleotide-diphospho-sugar transferases"/>
    <property type="match status" value="1"/>
</dbReference>
<dbReference type="PANTHER" id="PTHR43179">
    <property type="entry name" value="RHAMNOSYLTRANSFERASE WBBL"/>
    <property type="match status" value="1"/>
</dbReference>
<comment type="caution">
    <text evidence="7">The sequence shown here is derived from an EMBL/GenBank/DDBJ whole genome shotgun (WGS) entry which is preliminary data.</text>
</comment>
<organism evidence="7 9">
    <name type="scientific">Streptomyces gossypii</name>
    <dbReference type="NCBI Taxonomy" id="2883101"/>
    <lineage>
        <taxon>Bacteria</taxon>
        <taxon>Bacillati</taxon>
        <taxon>Actinomycetota</taxon>
        <taxon>Actinomycetes</taxon>
        <taxon>Kitasatosporales</taxon>
        <taxon>Streptomycetaceae</taxon>
        <taxon>Streptomyces</taxon>
    </lineage>
</organism>
<dbReference type="InterPro" id="IPR029044">
    <property type="entry name" value="Nucleotide-diphossugar_trans"/>
</dbReference>
<dbReference type="InterPro" id="IPR001173">
    <property type="entry name" value="Glyco_trans_2-like"/>
</dbReference>
<evidence type="ECO:0000259" key="6">
    <source>
        <dbReference type="Pfam" id="PF02709"/>
    </source>
</evidence>
<comment type="similarity">
    <text evidence="2">Belongs to the glycosyltransferase 2 family.</text>
</comment>
<comment type="pathway">
    <text evidence="1">Cell wall biogenesis; cell wall polysaccharide biosynthesis.</text>
</comment>
<keyword evidence="4 7" id="KW-0808">Transferase</keyword>
<protein>
    <submittedName>
        <fullName evidence="7">Glycosyltransferase</fullName>
        <ecNumber evidence="7">2.4.-.-</ecNumber>
    </submittedName>
</protein>
<dbReference type="EMBL" id="JAJAGO010000015">
    <property type="protein sequence ID" value="MCT2593684.1"/>
    <property type="molecule type" value="Genomic_DNA"/>
</dbReference>
<evidence type="ECO:0000256" key="3">
    <source>
        <dbReference type="ARBA" id="ARBA00022676"/>
    </source>
</evidence>
<keyword evidence="3 7" id="KW-0328">Glycosyltransferase</keyword>
<dbReference type="RefSeq" id="WP_260220302.1">
    <property type="nucleotide sequence ID" value="NZ_JAJAGO010000012.1"/>
</dbReference>
<sequence length="347" mass="38352">MTESPSAPELSVVVITRDDETSLRRLVASLGAAGQVTDASYEIIVVDDGSTPSVRADLAELTGGVPLLLLRRGGAGNRSAARAEGAERARGRVLAFVDSDQEAPAHWVAEHLRWQRAFPSAVVAGHRRHRDEPGSSHWRPEVRTRVTAEFSQNYARIAGAWYLPFGCNLSVPTALYHELGGHSDIFVGWGYEDHDFGYRAWAAGTRTVHNPFAWTWDQHHVVRTDGDRVAEWEANRARFLAAHPDPHAQAVRLIDNYPSGEGSSPGQMWMDSFRQFDAALRLLDDIPDPAPPTRTLTVLSPVDAAHARTLLYEDVPLRIVDGLPGSDLDLEVQREDLTHIEYHALLS</sequence>
<feature type="domain" description="Glycosyltransferase 2-like" evidence="5">
    <location>
        <begin position="11"/>
        <end position="142"/>
    </location>
</feature>
<evidence type="ECO:0000256" key="2">
    <source>
        <dbReference type="ARBA" id="ARBA00006739"/>
    </source>
</evidence>
<dbReference type="PANTHER" id="PTHR43179:SF12">
    <property type="entry name" value="GALACTOFURANOSYLTRANSFERASE GLFT2"/>
    <property type="match status" value="1"/>
</dbReference>
<proteinExistence type="inferred from homology"/>
<evidence type="ECO:0000256" key="1">
    <source>
        <dbReference type="ARBA" id="ARBA00004776"/>
    </source>
</evidence>
<dbReference type="Gene3D" id="3.90.550.10">
    <property type="entry name" value="Spore Coat Polysaccharide Biosynthesis Protein SpsA, Chain A"/>
    <property type="match status" value="1"/>
</dbReference>
<gene>
    <name evidence="7" type="ORF">LHJ74_24065</name>
    <name evidence="8" type="ORF">LHJ74_27900</name>
</gene>
<evidence type="ECO:0000256" key="4">
    <source>
        <dbReference type="ARBA" id="ARBA00022679"/>
    </source>
</evidence>
<name>A0ABT2JYN3_9ACTN</name>
<accession>A0ABT2JYN3</accession>
<evidence type="ECO:0000313" key="7">
    <source>
        <dbReference type="EMBL" id="MCT2592951.1"/>
    </source>
</evidence>
<reference evidence="7 9" key="1">
    <citation type="submission" date="2021-10" db="EMBL/GenBank/DDBJ databases">
        <title>Streptomyces gossypii sp. nov., isolated from soil collected from cotton field.</title>
        <authorList>
            <person name="Ge X."/>
            <person name="Chen X."/>
            <person name="Liu W."/>
        </authorList>
    </citation>
    <scope>NUCLEOTIDE SEQUENCE [LARGE SCALE GENOMIC DNA]</scope>
    <source>
        <strain evidence="7 9">N2-109</strain>
    </source>
</reference>
<dbReference type="Pfam" id="PF00535">
    <property type="entry name" value="Glycos_transf_2"/>
    <property type="match status" value="1"/>
</dbReference>
<dbReference type="Pfam" id="PF02709">
    <property type="entry name" value="Glyco_transf_7C"/>
    <property type="match status" value="1"/>
</dbReference>
<dbReference type="Proteomes" id="UP001156389">
    <property type="component" value="Unassembled WGS sequence"/>
</dbReference>
<keyword evidence="9" id="KW-1185">Reference proteome</keyword>
<evidence type="ECO:0000259" key="5">
    <source>
        <dbReference type="Pfam" id="PF00535"/>
    </source>
</evidence>